<feature type="region of interest" description="Disordered" evidence="1">
    <location>
        <begin position="1"/>
        <end position="43"/>
    </location>
</feature>
<evidence type="ECO:0000313" key="3">
    <source>
        <dbReference type="Proteomes" id="UP000528185"/>
    </source>
</evidence>
<dbReference type="AlphaFoldDB" id="A0AAN2A0X0"/>
<evidence type="ECO:0000256" key="1">
    <source>
        <dbReference type="SAM" id="MobiDB-lite"/>
    </source>
</evidence>
<organism evidence="2 3">
    <name type="scientific">Rhizobium rhizogenes</name>
    <name type="common">Agrobacterium rhizogenes</name>
    <dbReference type="NCBI Taxonomy" id="359"/>
    <lineage>
        <taxon>Bacteria</taxon>
        <taxon>Pseudomonadati</taxon>
        <taxon>Pseudomonadota</taxon>
        <taxon>Alphaproteobacteria</taxon>
        <taxon>Hyphomicrobiales</taxon>
        <taxon>Rhizobiaceae</taxon>
        <taxon>Rhizobium/Agrobacterium group</taxon>
        <taxon>Rhizobium</taxon>
    </lineage>
</organism>
<evidence type="ECO:0000313" key="2">
    <source>
        <dbReference type="EMBL" id="CAD0210541.1"/>
    </source>
</evidence>
<accession>A0AAN2A0X0</accession>
<sequence>MAHGKAEKSRQEEYPQNTLRNCRKKSGEKAHEYVNDRHNTAKK</sequence>
<gene>
    <name evidence="2" type="ORF">AGRHK599_LOCUS558</name>
</gene>
<reference evidence="2 3" key="1">
    <citation type="submission" date="2020-06" db="EMBL/GenBank/DDBJ databases">
        <authorList>
            <person name="De Coninck B."/>
            <person name="Ibrahim H."/>
        </authorList>
    </citation>
    <scope>NUCLEOTIDE SEQUENCE [LARGE SCALE GENOMIC DNA]</scope>
    <source>
        <strain evidence="2">Ag_rhizogenes_K599</strain>
    </source>
</reference>
<feature type="compositionally biased region" description="Basic and acidic residues" evidence="1">
    <location>
        <begin position="1"/>
        <end position="13"/>
    </location>
</feature>
<protein>
    <submittedName>
        <fullName evidence="2">Uncharacterized protein</fullName>
    </submittedName>
</protein>
<dbReference type="Proteomes" id="UP000528185">
    <property type="component" value="Unassembled WGS sequence"/>
</dbReference>
<proteinExistence type="predicted"/>
<comment type="caution">
    <text evidence="2">The sequence shown here is derived from an EMBL/GenBank/DDBJ whole genome shotgun (WGS) entry which is preliminary data.</text>
</comment>
<feature type="compositionally biased region" description="Basic and acidic residues" evidence="1">
    <location>
        <begin position="25"/>
        <end position="43"/>
    </location>
</feature>
<dbReference type="EMBL" id="CAICSX020000001">
    <property type="protein sequence ID" value="CAD0210541.1"/>
    <property type="molecule type" value="Genomic_DNA"/>
</dbReference>
<name>A0AAN2A0X0_RHIRH</name>